<comment type="caution">
    <text evidence="5">The sequence shown here is derived from an EMBL/GenBank/DDBJ whole genome shotgun (WGS) entry which is preliminary data.</text>
</comment>
<dbReference type="InterPro" id="IPR008816">
    <property type="entry name" value="Gly_zipper_2TM_dom"/>
</dbReference>
<name>A0A1Y1SBT8_9GAMM</name>
<comment type="subcellular location">
    <subcellularLocation>
        <location evidence="1">Membrane</location>
    </subcellularLocation>
</comment>
<evidence type="ECO:0000259" key="4">
    <source>
        <dbReference type="Pfam" id="PF05433"/>
    </source>
</evidence>
<evidence type="ECO:0000256" key="1">
    <source>
        <dbReference type="ARBA" id="ARBA00004370"/>
    </source>
</evidence>
<dbReference type="InterPro" id="IPR051407">
    <property type="entry name" value="Bact_OM_lipoprot/Surf_antigen"/>
</dbReference>
<keyword evidence="2" id="KW-0472">Membrane</keyword>
<accession>A0A1Y1SBT8</accession>
<evidence type="ECO:0000313" key="5">
    <source>
        <dbReference type="EMBL" id="ORE86099.1"/>
    </source>
</evidence>
<dbReference type="GO" id="GO:0019867">
    <property type="term" value="C:outer membrane"/>
    <property type="evidence" value="ECO:0007669"/>
    <property type="project" value="InterPro"/>
</dbReference>
<dbReference type="PANTHER" id="PTHR35603">
    <property type="match status" value="1"/>
</dbReference>
<feature type="chain" id="PRO_5012372514" evidence="3">
    <location>
        <begin position="19"/>
        <end position="147"/>
    </location>
</feature>
<evidence type="ECO:0000256" key="2">
    <source>
        <dbReference type="ARBA" id="ARBA00023136"/>
    </source>
</evidence>
<dbReference type="PANTHER" id="PTHR35603:SF2">
    <property type="entry name" value="OUTER MEMBRANE LIPOPROTEIN"/>
    <property type="match status" value="1"/>
</dbReference>
<dbReference type="Proteomes" id="UP000192342">
    <property type="component" value="Unassembled WGS sequence"/>
</dbReference>
<dbReference type="STRING" id="1317117.ATO7_12418"/>
<organism evidence="5 6">
    <name type="scientific">Oceanococcus atlanticus</name>
    <dbReference type="NCBI Taxonomy" id="1317117"/>
    <lineage>
        <taxon>Bacteria</taxon>
        <taxon>Pseudomonadati</taxon>
        <taxon>Pseudomonadota</taxon>
        <taxon>Gammaproteobacteria</taxon>
        <taxon>Chromatiales</taxon>
        <taxon>Oceanococcaceae</taxon>
        <taxon>Oceanococcus</taxon>
    </lineage>
</organism>
<keyword evidence="6" id="KW-1185">Reference proteome</keyword>
<proteinExistence type="predicted"/>
<sequence length="147" mass="14696">MKNATLAVCISVPLIALSACQQPSDGDGETQISAAACERCGEIESITPVTVKGEPRAGAALAGAVIGGVVGHQFGSGSGNDAATAAGAVGGAVAGSEIDRRRNAKTHYDVVVRMPSGERVELTRVDIAGLSVGDEVEVQGNRIVPAS</sequence>
<feature type="domain" description="Glycine zipper 2TM" evidence="4">
    <location>
        <begin position="59"/>
        <end position="98"/>
    </location>
</feature>
<gene>
    <name evidence="5" type="ORF">ATO7_12418</name>
</gene>
<dbReference type="AlphaFoldDB" id="A0A1Y1SBT8"/>
<dbReference type="EMBL" id="AQQV01000003">
    <property type="protein sequence ID" value="ORE86099.1"/>
    <property type="molecule type" value="Genomic_DNA"/>
</dbReference>
<dbReference type="PROSITE" id="PS51257">
    <property type="entry name" value="PROKAR_LIPOPROTEIN"/>
    <property type="match status" value="1"/>
</dbReference>
<keyword evidence="3" id="KW-0732">Signal</keyword>
<evidence type="ECO:0000313" key="6">
    <source>
        <dbReference type="Proteomes" id="UP000192342"/>
    </source>
</evidence>
<dbReference type="Pfam" id="PF05433">
    <property type="entry name" value="Rick_17kDa_Anti"/>
    <property type="match status" value="1"/>
</dbReference>
<dbReference type="RefSeq" id="WP_158523200.1">
    <property type="nucleotide sequence ID" value="NZ_AQQV01000003.1"/>
</dbReference>
<evidence type="ECO:0000256" key="3">
    <source>
        <dbReference type="SAM" id="SignalP"/>
    </source>
</evidence>
<protein>
    <submittedName>
        <fullName evidence="5">17 kDa surface antigen</fullName>
    </submittedName>
</protein>
<reference evidence="5 6" key="1">
    <citation type="submission" date="2013-04" db="EMBL/GenBank/DDBJ databases">
        <title>Oceanococcus atlanticus 22II-S10r2 Genome Sequencing.</title>
        <authorList>
            <person name="Lai Q."/>
            <person name="Li G."/>
            <person name="Shao Z."/>
        </authorList>
    </citation>
    <scope>NUCLEOTIDE SEQUENCE [LARGE SCALE GENOMIC DNA]</scope>
    <source>
        <strain evidence="5 6">22II-S10r2</strain>
    </source>
</reference>
<feature type="signal peptide" evidence="3">
    <location>
        <begin position="1"/>
        <end position="18"/>
    </location>
</feature>